<reference evidence="1" key="1">
    <citation type="submission" date="2014-11" db="EMBL/GenBank/DDBJ databases">
        <authorList>
            <person name="Amaro Gonzalez C."/>
        </authorList>
    </citation>
    <scope>NUCLEOTIDE SEQUENCE</scope>
</reference>
<evidence type="ECO:0000313" key="1">
    <source>
        <dbReference type="EMBL" id="JAH66249.1"/>
    </source>
</evidence>
<organism evidence="1">
    <name type="scientific">Anguilla anguilla</name>
    <name type="common">European freshwater eel</name>
    <name type="synonym">Muraena anguilla</name>
    <dbReference type="NCBI Taxonomy" id="7936"/>
    <lineage>
        <taxon>Eukaryota</taxon>
        <taxon>Metazoa</taxon>
        <taxon>Chordata</taxon>
        <taxon>Craniata</taxon>
        <taxon>Vertebrata</taxon>
        <taxon>Euteleostomi</taxon>
        <taxon>Actinopterygii</taxon>
        <taxon>Neopterygii</taxon>
        <taxon>Teleostei</taxon>
        <taxon>Anguilliformes</taxon>
        <taxon>Anguillidae</taxon>
        <taxon>Anguilla</taxon>
    </lineage>
</organism>
<protein>
    <submittedName>
        <fullName evidence="1">Uncharacterized protein</fullName>
    </submittedName>
</protein>
<dbReference type="AlphaFoldDB" id="A0A0E9UKA1"/>
<proteinExistence type="predicted"/>
<dbReference type="EMBL" id="GBXM01042328">
    <property type="protein sequence ID" value="JAH66249.1"/>
    <property type="molecule type" value="Transcribed_RNA"/>
</dbReference>
<sequence length="30" mass="3724">MCLFRNTKNKTFYSNIAHFDFRTIRQINPF</sequence>
<name>A0A0E9UKA1_ANGAN</name>
<reference evidence="1" key="2">
    <citation type="journal article" date="2015" name="Fish Shellfish Immunol.">
        <title>Early steps in the European eel (Anguilla anguilla)-Vibrio vulnificus interaction in the gills: Role of the RtxA13 toxin.</title>
        <authorList>
            <person name="Callol A."/>
            <person name="Pajuelo D."/>
            <person name="Ebbesson L."/>
            <person name="Teles M."/>
            <person name="MacKenzie S."/>
            <person name="Amaro C."/>
        </authorList>
    </citation>
    <scope>NUCLEOTIDE SEQUENCE</scope>
</reference>
<accession>A0A0E9UKA1</accession>